<comment type="similarity">
    <text evidence="1">Belongs to the H-rev107 family.</text>
</comment>
<organism evidence="6 7">
    <name type="scientific">Champsocephalus esox</name>
    <name type="common">pike icefish</name>
    <dbReference type="NCBI Taxonomy" id="159716"/>
    <lineage>
        <taxon>Eukaryota</taxon>
        <taxon>Metazoa</taxon>
        <taxon>Chordata</taxon>
        <taxon>Craniata</taxon>
        <taxon>Vertebrata</taxon>
        <taxon>Euteleostomi</taxon>
        <taxon>Actinopterygii</taxon>
        <taxon>Neopterygii</taxon>
        <taxon>Teleostei</taxon>
        <taxon>Neoteleostei</taxon>
        <taxon>Acanthomorphata</taxon>
        <taxon>Eupercaria</taxon>
        <taxon>Perciformes</taxon>
        <taxon>Notothenioidei</taxon>
        <taxon>Channichthyidae</taxon>
        <taxon>Champsocephalus</taxon>
    </lineage>
</organism>
<keyword evidence="4" id="KW-0443">Lipid metabolism</keyword>
<name>A0AAN8GQG5_9TELE</name>
<keyword evidence="2" id="KW-0808">Transferase</keyword>
<dbReference type="PANTHER" id="PTHR13943:SF31">
    <property type="entry name" value="PHOSPHOLIPASE A AND ACYLTRANSFERASE 3"/>
    <property type="match status" value="1"/>
</dbReference>
<dbReference type="InterPro" id="IPR007053">
    <property type="entry name" value="LRAT_dom"/>
</dbReference>
<comment type="caution">
    <text evidence="6">The sequence shown here is derived from an EMBL/GenBank/DDBJ whole genome shotgun (WGS) entry which is preliminary data.</text>
</comment>
<dbReference type="AlphaFoldDB" id="A0AAN8GQG5"/>
<dbReference type="PANTHER" id="PTHR13943">
    <property type="entry name" value="HRAS-LIKE SUPPRESSOR - RELATED"/>
    <property type="match status" value="1"/>
</dbReference>
<dbReference type="Proteomes" id="UP001335648">
    <property type="component" value="Unassembled WGS sequence"/>
</dbReference>
<dbReference type="GO" id="GO:0016410">
    <property type="term" value="F:N-acyltransferase activity"/>
    <property type="evidence" value="ECO:0007669"/>
    <property type="project" value="TreeGrafter"/>
</dbReference>
<evidence type="ECO:0000256" key="4">
    <source>
        <dbReference type="ARBA" id="ARBA00023098"/>
    </source>
</evidence>
<sequence>MAPTLFDQGPKPGDLIKIFRGTYEHWAVYIGGNEVVHLIPPSGDDSNPFNSLMVLLDSNKAEVSPDRLTELLRLEVQLSWVWAFWLQGPFCFPPCLRIKKKKKKKKKGDIITETER</sequence>
<dbReference type="EMBL" id="JAULUE010002059">
    <property type="protein sequence ID" value="KAK5886643.1"/>
    <property type="molecule type" value="Genomic_DNA"/>
</dbReference>
<evidence type="ECO:0000256" key="1">
    <source>
        <dbReference type="ARBA" id="ARBA00007824"/>
    </source>
</evidence>
<dbReference type="GO" id="GO:0005737">
    <property type="term" value="C:cytoplasm"/>
    <property type="evidence" value="ECO:0007669"/>
    <property type="project" value="TreeGrafter"/>
</dbReference>
<evidence type="ECO:0000256" key="2">
    <source>
        <dbReference type="ARBA" id="ARBA00022679"/>
    </source>
</evidence>
<reference evidence="6 7" key="1">
    <citation type="journal article" date="2023" name="Mol. Biol. Evol.">
        <title>Genomics of Secondarily Temperate Adaptation in the Only Non-Antarctic Icefish.</title>
        <authorList>
            <person name="Rivera-Colon A.G."/>
            <person name="Rayamajhi N."/>
            <person name="Minhas B.F."/>
            <person name="Madrigal G."/>
            <person name="Bilyk K.T."/>
            <person name="Yoon V."/>
            <person name="Hune M."/>
            <person name="Gregory S."/>
            <person name="Cheng C.H.C."/>
            <person name="Catchen J.M."/>
        </authorList>
    </citation>
    <scope>NUCLEOTIDE SEQUENCE [LARGE SCALE GENOMIC DNA]</scope>
    <source>
        <strain evidence="6">JC2023a</strain>
    </source>
</reference>
<accession>A0AAN8GQG5</accession>
<dbReference type="GO" id="GO:0070292">
    <property type="term" value="P:N-acylphosphatidylethanolamine metabolic process"/>
    <property type="evidence" value="ECO:0007669"/>
    <property type="project" value="TreeGrafter"/>
</dbReference>
<keyword evidence="7" id="KW-1185">Reference proteome</keyword>
<evidence type="ECO:0000259" key="5">
    <source>
        <dbReference type="PROSITE" id="PS51934"/>
    </source>
</evidence>
<dbReference type="GO" id="GO:0004623">
    <property type="term" value="F:phospholipase A2 activity"/>
    <property type="evidence" value="ECO:0007669"/>
    <property type="project" value="TreeGrafter"/>
</dbReference>
<keyword evidence="3" id="KW-0378">Hydrolase</keyword>
<dbReference type="Gene3D" id="3.90.1720.10">
    <property type="entry name" value="endopeptidase domain like (from Nostoc punctiforme)"/>
    <property type="match status" value="1"/>
</dbReference>
<dbReference type="InterPro" id="IPR051496">
    <property type="entry name" value="H-rev107_PLA/AT"/>
</dbReference>
<dbReference type="GO" id="GO:0008970">
    <property type="term" value="F:phospholipase A1 activity"/>
    <property type="evidence" value="ECO:0007669"/>
    <property type="project" value="TreeGrafter"/>
</dbReference>
<proteinExistence type="inferred from homology"/>
<protein>
    <recommendedName>
        <fullName evidence="5">LRAT domain-containing protein</fullName>
    </recommendedName>
</protein>
<dbReference type="PROSITE" id="PS51934">
    <property type="entry name" value="LRAT"/>
    <property type="match status" value="1"/>
</dbReference>
<feature type="domain" description="LRAT" evidence="5">
    <location>
        <begin position="15"/>
        <end position="116"/>
    </location>
</feature>
<evidence type="ECO:0000313" key="7">
    <source>
        <dbReference type="Proteomes" id="UP001335648"/>
    </source>
</evidence>
<dbReference type="Pfam" id="PF04970">
    <property type="entry name" value="LRAT"/>
    <property type="match status" value="1"/>
</dbReference>
<evidence type="ECO:0000313" key="6">
    <source>
        <dbReference type="EMBL" id="KAK5886643.1"/>
    </source>
</evidence>
<gene>
    <name evidence="6" type="ORF">CesoFtcFv8_017657</name>
</gene>
<evidence type="ECO:0000256" key="3">
    <source>
        <dbReference type="ARBA" id="ARBA00022801"/>
    </source>
</evidence>